<dbReference type="RefSeq" id="WP_187257203.1">
    <property type="nucleotide sequence ID" value="NZ_JBHULF010000007.1"/>
</dbReference>
<proteinExistence type="predicted"/>
<evidence type="ECO:0000313" key="1">
    <source>
        <dbReference type="EMBL" id="MBC6491884.1"/>
    </source>
</evidence>
<keyword evidence="2" id="KW-1185">Reference proteome</keyword>
<evidence type="ECO:0008006" key="3">
    <source>
        <dbReference type="Google" id="ProtNLM"/>
    </source>
</evidence>
<sequence>MSHTQQLYINAACRIGNNQAWKDGQLFFEQAGVPGDEFMVGLYRKLNLQYPKWYKMDRLSKLGVLAAEIVLGMGVNLNCQPGEKAIVLANSHSSLDTDARFVSQMEEIPSPAVFVYTLPNIVSGEISIRHCFKGEQAFFVSSRPDMEFLYSYVRAIFADGRTRVCLMGWADILGEQFNATLYRVSADSDDSVHSMEFNTQNLYQYFYHEQGAVS</sequence>
<protein>
    <recommendedName>
        <fullName evidence="3">3-oxoacyl-ACP synthase</fullName>
    </recommendedName>
</protein>
<accession>A0ABR7MA21</accession>
<dbReference type="Proteomes" id="UP000765802">
    <property type="component" value="Unassembled WGS sequence"/>
</dbReference>
<gene>
    <name evidence="1" type="ORF">BC349_12550</name>
</gene>
<organism evidence="1 2">
    <name type="scientific">Flavihumibacter stibioxidans</name>
    <dbReference type="NCBI Taxonomy" id="1834163"/>
    <lineage>
        <taxon>Bacteria</taxon>
        <taxon>Pseudomonadati</taxon>
        <taxon>Bacteroidota</taxon>
        <taxon>Chitinophagia</taxon>
        <taxon>Chitinophagales</taxon>
        <taxon>Chitinophagaceae</taxon>
        <taxon>Flavihumibacter</taxon>
    </lineage>
</organism>
<name>A0ABR7MA21_9BACT</name>
<comment type="caution">
    <text evidence="1">The sequence shown here is derived from an EMBL/GenBank/DDBJ whole genome shotgun (WGS) entry which is preliminary data.</text>
</comment>
<evidence type="ECO:0000313" key="2">
    <source>
        <dbReference type="Proteomes" id="UP000765802"/>
    </source>
</evidence>
<reference evidence="1 2" key="1">
    <citation type="submission" date="2016-07" db="EMBL/GenBank/DDBJ databases">
        <title>Genome analysis of Flavihumibacter stibioxidans YS-17.</title>
        <authorList>
            <person name="Shi K."/>
            <person name="Han Y."/>
            <person name="Wang G."/>
        </authorList>
    </citation>
    <scope>NUCLEOTIDE SEQUENCE [LARGE SCALE GENOMIC DNA]</scope>
    <source>
        <strain evidence="1 2">YS-17</strain>
    </source>
</reference>
<dbReference type="EMBL" id="MBUA01000023">
    <property type="protein sequence ID" value="MBC6491884.1"/>
    <property type="molecule type" value="Genomic_DNA"/>
</dbReference>